<protein>
    <submittedName>
        <fullName evidence="2">Nuclease-related domain-containing protein</fullName>
    </submittedName>
</protein>
<dbReference type="InterPro" id="IPR011528">
    <property type="entry name" value="NERD"/>
</dbReference>
<dbReference type="RefSeq" id="WP_091586649.1">
    <property type="nucleotide sequence ID" value="NZ_FNDU01000009.1"/>
</dbReference>
<dbReference type="PROSITE" id="PS50965">
    <property type="entry name" value="NERD"/>
    <property type="match status" value="1"/>
</dbReference>
<organism evidence="2 3">
    <name type="scientific">Alteribacillus bidgolensis</name>
    <dbReference type="NCBI Taxonomy" id="930129"/>
    <lineage>
        <taxon>Bacteria</taxon>
        <taxon>Bacillati</taxon>
        <taxon>Bacillota</taxon>
        <taxon>Bacilli</taxon>
        <taxon>Bacillales</taxon>
        <taxon>Bacillaceae</taxon>
        <taxon>Alteribacillus</taxon>
    </lineage>
</organism>
<keyword evidence="3" id="KW-1185">Reference proteome</keyword>
<accession>A0A1G8M5I5</accession>
<dbReference type="STRING" id="930129.SAMN05216352_109219"/>
<dbReference type="Pfam" id="PF08378">
    <property type="entry name" value="NERD"/>
    <property type="match status" value="1"/>
</dbReference>
<dbReference type="EMBL" id="FNDU01000009">
    <property type="protein sequence ID" value="SDI63155.1"/>
    <property type="molecule type" value="Genomic_DNA"/>
</dbReference>
<gene>
    <name evidence="2" type="ORF">SAMN05216352_109219</name>
</gene>
<evidence type="ECO:0000313" key="3">
    <source>
        <dbReference type="Proteomes" id="UP000199017"/>
    </source>
</evidence>
<dbReference type="Proteomes" id="UP000199017">
    <property type="component" value="Unassembled WGS sequence"/>
</dbReference>
<sequence length="321" mass="37346">MIEKPRKIPLKLQKLEALLRRLPSNHPKRKEIEDEHAKTAAGYHGEKSLDYYLHFLPDNEYLILNDLRLPHKNHFFQIDTLLLSTRFHLIIEVKNFSGTLYFDPTFQQMIRISNETEEAFPDPILQVKLQRHQLFHWLNQNNCKPIPIETCVVITSPYTHLKTSAESGNQYQHVIHSANLPFTFESFEKKHQNSKISKRDLRDTADILIKQNHPYTFDALQRYHISTSEVMTGVICPDCCCLPMTKTFGKWKCSSCSASSKNAHLSALRDYSLLVNSTISNREARRFLHMGSRSAVTKLFHSMKLPYEGSYKGTRYHLSLK</sequence>
<name>A0A1G8M5I5_9BACI</name>
<evidence type="ECO:0000313" key="2">
    <source>
        <dbReference type="EMBL" id="SDI63155.1"/>
    </source>
</evidence>
<dbReference type="OrthoDB" id="569879at2"/>
<reference evidence="2 3" key="1">
    <citation type="submission" date="2016-10" db="EMBL/GenBank/DDBJ databases">
        <authorList>
            <person name="de Groot N.N."/>
        </authorList>
    </citation>
    <scope>NUCLEOTIDE SEQUENCE [LARGE SCALE GENOMIC DNA]</scope>
    <source>
        <strain evidence="3">P4B,CCM 7963,CECT 7998,DSM 25260,IBRC-M 10614,KCTC 13821</strain>
    </source>
</reference>
<evidence type="ECO:0000259" key="1">
    <source>
        <dbReference type="PROSITE" id="PS50965"/>
    </source>
</evidence>
<feature type="domain" description="NERD" evidence="1">
    <location>
        <begin position="41"/>
        <end position="157"/>
    </location>
</feature>
<dbReference type="AlphaFoldDB" id="A0A1G8M5I5"/>
<proteinExistence type="predicted"/>